<dbReference type="PANTHER" id="PTHR18911:SF5">
    <property type="entry name" value="COILED-COIL DOMAIN-CONTAINING PROTEIN 186"/>
    <property type="match status" value="1"/>
</dbReference>
<feature type="region of interest" description="Disordered" evidence="2">
    <location>
        <begin position="1"/>
        <end position="45"/>
    </location>
</feature>
<feature type="coiled-coil region" evidence="1">
    <location>
        <begin position="185"/>
        <end position="504"/>
    </location>
</feature>
<feature type="coiled-coil region" evidence="1">
    <location>
        <begin position="533"/>
        <end position="645"/>
    </location>
</feature>
<accession>A0AAV1ZR10</accession>
<reference evidence="3 4" key="1">
    <citation type="submission" date="2024-04" db="EMBL/GenBank/DDBJ databases">
        <authorList>
            <person name="Rising A."/>
            <person name="Reimegard J."/>
            <person name="Sonavane S."/>
            <person name="Akerstrom W."/>
            <person name="Nylinder S."/>
            <person name="Hedman E."/>
            <person name="Kallberg Y."/>
        </authorList>
    </citation>
    <scope>NUCLEOTIDE SEQUENCE [LARGE SCALE GENOMIC DNA]</scope>
</reference>
<feature type="coiled-coil region" evidence="1">
    <location>
        <begin position="709"/>
        <end position="743"/>
    </location>
</feature>
<keyword evidence="1" id="KW-0175">Coiled coil</keyword>
<evidence type="ECO:0000313" key="3">
    <source>
        <dbReference type="EMBL" id="CAL1272792.1"/>
    </source>
</evidence>
<feature type="region of interest" description="Disordered" evidence="2">
    <location>
        <begin position="57"/>
        <end position="103"/>
    </location>
</feature>
<evidence type="ECO:0000313" key="4">
    <source>
        <dbReference type="Proteomes" id="UP001497382"/>
    </source>
</evidence>
<dbReference type="AlphaFoldDB" id="A0AAV1ZR10"/>
<evidence type="ECO:0000256" key="2">
    <source>
        <dbReference type="SAM" id="MobiDB-lite"/>
    </source>
</evidence>
<proteinExistence type="predicted"/>
<dbReference type="PANTHER" id="PTHR18911">
    <property type="entry name" value="CTCL TUMOR ANTIGEN HD-CL-01"/>
    <property type="match status" value="1"/>
</dbReference>
<dbReference type="GO" id="GO:0099518">
    <property type="term" value="P:vesicle cytoskeletal trafficking"/>
    <property type="evidence" value="ECO:0007669"/>
    <property type="project" value="TreeGrafter"/>
</dbReference>
<feature type="region of interest" description="Disordered" evidence="2">
    <location>
        <begin position="650"/>
        <end position="704"/>
    </location>
</feature>
<dbReference type="InterPro" id="IPR038830">
    <property type="entry name" value="CCDC186"/>
</dbReference>
<dbReference type="EMBL" id="CAXIEN010000063">
    <property type="protein sequence ID" value="CAL1272792.1"/>
    <property type="molecule type" value="Genomic_DNA"/>
</dbReference>
<evidence type="ECO:0008006" key="5">
    <source>
        <dbReference type="Google" id="ProtNLM"/>
    </source>
</evidence>
<gene>
    <name evidence="3" type="ORF">LARSCL_LOCUS6585</name>
</gene>
<feature type="compositionally biased region" description="Polar residues" evidence="2">
    <location>
        <begin position="141"/>
        <end position="162"/>
    </location>
</feature>
<dbReference type="GO" id="GO:0031267">
    <property type="term" value="F:small GTPase binding"/>
    <property type="evidence" value="ECO:0007669"/>
    <property type="project" value="TreeGrafter"/>
</dbReference>
<keyword evidence="4" id="KW-1185">Reference proteome</keyword>
<dbReference type="GO" id="GO:0005802">
    <property type="term" value="C:trans-Golgi network"/>
    <property type="evidence" value="ECO:0007669"/>
    <property type="project" value="TreeGrafter"/>
</dbReference>
<name>A0AAV1ZR10_9ARAC</name>
<dbReference type="Proteomes" id="UP001497382">
    <property type="component" value="Unassembled WGS sequence"/>
</dbReference>
<evidence type="ECO:0000256" key="1">
    <source>
        <dbReference type="SAM" id="Coils"/>
    </source>
</evidence>
<feature type="region of interest" description="Disordered" evidence="2">
    <location>
        <begin position="138"/>
        <end position="171"/>
    </location>
</feature>
<comment type="caution">
    <text evidence="3">The sequence shown here is derived from an EMBL/GenBank/DDBJ whole genome shotgun (WGS) entry which is preliminary data.</text>
</comment>
<sequence>MAQSITDFTISDSNEKNPLDLQSTNNYKAIDSVPPNFTEQKVDENNVELEDSKQFLEHSAKVSSSEDLSHITSSSSESKSVSINIGSTETESSSNEQDFKSDSQEVNNVLNECNQDICNEIALQNTENDILNEHLPICETSGENSSSEDLSETPEGNSSSEPVTPDHQKNWDEERQNFIRITEYVKELETRNAGLESEISEMKLRLSHQELTFKEAELKMRAEFLNNIEKLSKECNILRKEKEAIVIRYANSEKEVIKEKKVQQELEKRIKDLNKERDNLLSKIKGLSSENNRLSSCYESKMVEIAKLQKNFDKLNADFNSREIRIKWLQNKLKTETGSHQETQTKLEHTLHRLNEMKEEAEQVRKDCQEMIKCYQEGEEIKSVKLDSQLKQKLSELEVQKQEKSDQDQVYQLLRQELEALKRKQRMTLEENNTLTSKIHSLEKERLEYEQNLSKLKDSQNMSKQEISDLTARLAEMETLRLQLEREKEKSAASLREIERLRLTNAELQADMNACHIKEGELLKFTEGVTDTNVKLQSAHSLLEVKAQALEDEMAETKKILTDLQQKHAHLVNEMETLKKEHEEEVQLLARKLAEKTKNVEKLNTKLDEAENENRVLKRRHIASIKELSRELHECKRRLDKYESTNGIRTESASLGSRSSSTTSLDVVNSNDGRINSISPSPSFANHSNKVTSNPTPEATSSDIPGIDQEKLIERIIKLQKTLARKNDKIDFLEDHIVQLVKEMRKKSKCVDFKTVC</sequence>
<organism evidence="3 4">
    <name type="scientific">Larinioides sclopetarius</name>
    <dbReference type="NCBI Taxonomy" id="280406"/>
    <lineage>
        <taxon>Eukaryota</taxon>
        <taxon>Metazoa</taxon>
        <taxon>Ecdysozoa</taxon>
        <taxon>Arthropoda</taxon>
        <taxon>Chelicerata</taxon>
        <taxon>Arachnida</taxon>
        <taxon>Araneae</taxon>
        <taxon>Araneomorphae</taxon>
        <taxon>Entelegynae</taxon>
        <taxon>Araneoidea</taxon>
        <taxon>Araneidae</taxon>
        <taxon>Larinioides</taxon>
    </lineage>
</organism>
<protein>
    <recommendedName>
        <fullName evidence="5">Coiled-coil domain-containing protein 186</fullName>
    </recommendedName>
</protein>
<feature type="compositionally biased region" description="Polar residues" evidence="2">
    <location>
        <begin position="665"/>
        <end position="703"/>
    </location>
</feature>
<feature type="compositionally biased region" description="Low complexity" evidence="2">
    <location>
        <begin position="63"/>
        <end position="87"/>
    </location>
</feature>
<feature type="compositionally biased region" description="Polar residues" evidence="2">
    <location>
        <begin position="1"/>
        <end position="12"/>
    </location>
</feature>
<feature type="compositionally biased region" description="Low complexity" evidence="2">
    <location>
        <begin position="650"/>
        <end position="664"/>
    </location>
</feature>